<comment type="caution">
    <text evidence="1">The sequence shown here is derived from an EMBL/GenBank/DDBJ whole genome shotgun (WGS) entry which is preliminary data.</text>
</comment>
<evidence type="ECO:0008006" key="3">
    <source>
        <dbReference type="Google" id="ProtNLM"/>
    </source>
</evidence>
<proteinExistence type="predicted"/>
<dbReference type="Proteomes" id="UP001549366">
    <property type="component" value="Unassembled WGS sequence"/>
</dbReference>
<keyword evidence="2" id="KW-1185">Reference proteome</keyword>
<name>A0ABV2SKP3_9GAMM</name>
<reference evidence="1 2" key="1">
    <citation type="submission" date="2024-06" db="EMBL/GenBank/DDBJ databases">
        <title>Genomic Encyclopedia of Type Strains, Phase V (KMG-V): Genome sequencing to study the core and pangenomes of soil and plant-associated prokaryotes.</title>
        <authorList>
            <person name="Whitman W."/>
        </authorList>
    </citation>
    <scope>NUCLEOTIDE SEQUENCE [LARGE SCALE GENOMIC DNA]</scope>
    <source>
        <strain evidence="1 2">NE40</strain>
    </source>
</reference>
<evidence type="ECO:0000313" key="2">
    <source>
        <dbReference type="Proteomes" id="UP001549366"/>
    </source>
</evidence>
<organism evidence="1 2">
    <name type="scientific">Endozoicomonas lisbonensis</name>
    <dbReference type="NCBI Taxonomy" id="3120522"/>
    <lineage>
        <taxon>Bacteria</taxon>
        <taxon>Pseudomonadati</taxon>
        <taxon>Pseudomonadota</taxon>
        <taxon>Gammaproteobacteria</taxon>
        <taxon>Oceanospirillales</taxon>
        <taxon>Endozoicomonadaceae</taxon>
        <taxon>Endozoicomonas</taxon>
    </lineage>
</organism>
<dbReference type="RefSeq" id="WP_354008426.1">
    <property type="nucleotide sequence ID" value="NZ_JBEWTA010000001.1"/>
</dbReference>
<accession>A0ABV2SKP3</accession>
<evidence type="ECO:0000313" key="1">
    <source>
        <dbReference type="EMBL" id="MET4758333.1"/>
    </source>
</evidence>
<dbReference type="EMBL" id="JBEWTB010000002">
    <property type="protein sequence ID" value="MET4758333.1"/>
    <property type="molecule type" value="Genomic_DNA"/>
</dbReference>
<protein>
    <recommendedName>
        <fullName evidence="3">Peptidase C39-like domain-containing protein</fullName>
    </recommendedName>
</protein>
<sequence length="318" mass="35937">MSPWFAKQLLFFVSLASMPQLKYPPPAPELTREQSVQEIEYKVLRMKDQLAGTGWHRFSNERLIVSGMAVPAPTPFQYEDLAGWSCGPNAVTRAVSLVTGRTLFTSNIEYTRFALGVPKGLGTYHDHQHDDAMSYNTYGFKKVYNLPLMPRVAQIVQSSLSGWNLKTGAPPEWLAQYMNAYAETGKGMHGLEFVYYGTNNFNHLWQQITAHLDRGEGIIPLVVSGALRWHYLNIAGYNLQTGQVLLLDNGRLVKWSIHRLQGLMYMGFNSQYYQGGEYAAFAVSGLVNWFSTVNDYNVIFVRRKDIAGSHPQIVHSND</sequence>
<gene>
    <name evidence="1" type="ORF">V5J35_003525</name>
</gene>